<sequence>MNQSLAAYGAIRQPLPRTTLFPTAVGMGATIVFLFGIFLNEAFGPAALALAIGIHTLCFIYAPRNMLAALLPSGMLFVYLVPLMELSSAYWSMVPDLTVRNSIQVILTVALTLMLVNLVNARQFIRCLFFVMVVVALLSIAQNNYDMDGMTGRVNWTGIYHNKNTMSLIGYYLITTSLTILLSRREKLIMRLMCLGAMVGGMAICISARTVGMWICILASFCIIIAITWVGSMPRKYLTSTVEMVTVGAIVVGTALAIFVMQNAEFFLRLVNKDPTLTGRTLLWFHAARLVDNYPILGYGFSSFWVQGNPPAEDMWRLLSIPGRAGFSFHSLFWEFWITLGVVGLALIGYTLLRAVILIFRWIRVAPSATSGFYLASLVMVLITETQAVDLFGAFNGMYVLFIVSLGFARQQLRARRLDAGGQAQAGAPRLYVPTGLPTPRGTG</sequence>
<dbReference type="EMBL" id="JALPRX010000076">
    <property type="protein sequence ID" value="MCK8786197.1"/>
    <property type="molecule type" value="Genomic_DNA"/>
</dbReference>
<protein>
    <submittedName>
        <fullName evidence="7">O-antigen ligase family protein</fullName>
    </submittedName>
</protein>
<evidence type="ECO:0000256" key="2">
    <source>
        <dbReference type="ARBA" id="ARBA00022692"/>
    </source>
</evidence>
<keyword evidence="2 5" id="KW-0812">Transmembrane</keyword>
<feature type="transmembrane region" description="Helical" evidence="5">
    <location>
        <begin position="127"/>
        <end position="145"/>
    </location>
</feature>
<gene>
    <name evidence="7" type="ORF">M0638_17615</name>
</gene>
<feature type="transmembrane region" description="Helical" evidence="5">
    <location>
        <begin position="103"/>
        <end position="120"/>
    </location>
</feature>
<feature type="transmembrane region" description="Helical" evidence="5">
    <location>
        <begin position="165"/>
        <end position="182"/>
    </location>
</feature>
<evidence type="ECO:0000313" key="7">
    <source>
        <dbReference type="EMBL" id="MCK8786197.1"/>
    </source>
</evidence>
<feature type="transmembrane region" description="Helical" evidence="5">
    <location>
        <begin position="69"/>
        <end position="91"/>
    </location>
</feature>
<dbReference type="GO" id="GO:0016020">
    <property type="term" value="C:membrane"/>
    <property type="evidence" value="ECO:0007669"/>
    <property type="project" value="UniProtKB-SubCell"/>
</dbReference>
<feature type="transmembrane region" description="Helical" evidence="5">
    <location>
        <begin position="20"/>
        <end position="39"/>
    </location>
</feature>
<keyword evidence="7" id="KW-0436">Ligase</keyword>
<feature type="transmembrane region" description="Helical" evidence="5">
    <location>
        <begin position="389"/>
        <end position="409"/>
    </location>
</feature>
<keyword evidence="8" id="KW-1185">Reference proteome</keyword>
<feature type="transmembrane region" description="Helical" evidence="5">
    <location>
        <begin position="189"/>
        <end position="206"/>
    </location>
</feature>
<dbReference type="PANTHER" id="PTHR37422">
    <property type="entry name" value="TEICHURONIC ACID BIOSYNTHESIS PROTEIN TUAE"/>
    <property type="match status" value="1"/>
</dbReference>
<accession>A0A9X1YCI7</accession>
<dbReference type="InterPro" id="IPR051533">
    <property type="entry name" value="WaaL-like"/>
</dbReference>
<evidence type="ECO:0000256" key="1">
    <source>
        <dbReference type="ARBA" id="ARBA00004141"/>
    </source>
</evidence>
<reference evidence="7" key="1">
    <citation type="submission" date="2022-04" db="EMBL/GenBank/DDBJ databases">
        <title>Roseomonas acroporae sp. nov., isolated from coral Acropora digitifera.</title>
        <authorList>
            <person name="Sun H."/>
        </authorList>
    </citation>
    <scope>NUCLEOTIDE SEQUENCE</scope>
    <source>
        <strain evidence="7">NAR14</strain>
    </source>
</reference>
<organism evidence="7 8">
    <name type="scientific">Roseomonas acroporae</name>
    <dbReference type="NCBI Taxonomy" id="2937791"/>
    <lineage>
        <taxon>Bacteria</taxon>
        <taxon>Pseudomonadati</taxon>
        <taxon>Pseudomonadota</taxon>
        <taxon>Alphaproteobacteria</taxon>
        <taxon>Acetobacterales</taxon>
        <taxon>Roseomonadaceae</taxon>
        <taxon>Roseomonas</taxon>
    </lineage>
</organism>
<dbReference type="InterPro" id="IPR007016">
    <property type="entry name" value="O-antigen_ligase-rel_domated"/>
</dbReference>
<feature type="transmembrane region" description="Helical" evidence="5">
    <location>
        <begin position="45"/>
        <end position="62"/>
    </location>
</feature>
<keyword evidence="3 5" id="KW-1133">Transmembrane helix</keyword>
<dbReference type="GO" id="GO:0016874">
    <property type="term" value="F:ligase activity"/>
    <property type="evidence" value="ECO:0007669"/>
    <property type="project" value="UniProtKB-KW"/>
</dbReference>
<feature type="transmembrane region" description="Helical" evidence="5">
    <location>
        <begin position="212"/>
        <end position="230"/>
    </location>
</feature>
<evidence type="ECO:0000256" key="3">
    <source>
        <dbReference type="ARBA" id="ARBA00022989"/>
    </source>
</evidence>
<feature type="transmembrane region" description="Helical" evidence="5">
    <location>
        <begin position="365"/>
        <end position="383"/>
    </location>
</feature>
<feature type="transmembrane region" description="Helical" evidence="5">
    <location>
        <begin position="332"/>
        <end position="353"/>
    </location>
</feature>
<evidence type="ECO:0000313" key="8">
    <source>
        <dbReference type="Proteomes" id="UP001139516"/>
    </source>
</evidence>
<dbReference type="PANTHER" id="PTHR37422:SF17">
    <property type="entry name" value="O-ANTIGEN LIGASE"/>
    <property type="match status" value="1"/>
</dbReference>
<evidence type="ECO:0000256" key="5">
    <source>
        <dbReference type="SAM" id="Phobius"/>
    </source>
</evidence>
<dbReference type="Pfam" id="PF04932">
    <property type="entry name" value="Wzy_C"/>
    <property type="match status" value="1"/>
</dbReference>
<evidence type="ECO:0000256" key="4">
    <source>
        <dbReference type="ARBA" id="ARBA00023136"/>
    </source>
</evidence>
<name>A0A9X1YCI7_9PROT</name>
<dbReference type="AlphaFoldDB" id="A0A9X1YCI7"/>
<comment type="subcellular location">
    <subcellularLocation>
        <location evidence="1">Membrane</location>
        <topology evidence="1">Multi-pass membrane protein</topology>
    </subcellularLocation>
</comment>
<evidence type="ECO:0000259" key="6">
    <source>
        <dbReference type="Pfam" id="PF04932"/>
    </source>
</evidence>
<feature type="transmembrane region" description="Helical" evidence="5">
    <location>
        <begin position="242"/>
        <end position="261"/>
    </location>
</feature>
<feature type="domain" description="O-antigen ligase-related" evidence="6">
    <location>
        <begin position="199"/>
        <end position="348"/>
    </location>
</feature>
<comment type="caution">
    <text evidence="7">The sequence shown here is derived from an EMBL/GenBank/DDBJ whole genome shotgun (WGS) entry which is preliminary data.</text>
</comment>
<keyword evidence="4 5" id="KW-0472">Membrane</keyword>
<dbReference type="RefSeq" id="WP_248668312.1">
    <property type="nucleotide sequence ID" value="NZ_JALPRX010000076.1"/>
</dbReference>
<proteinExistence type="predicted"/>
<dbReference type="Proteomes" id="UP001139516">
    <property type="component" value="Unassembled WGS sequence"/>
</dbReference>